<dbReference type="Proteomes" id="UP000430021">
    <property type="component" value="Unassembled WGS sequence"/>
</dbReference>
<dbReference type="AlphaFoldDB" id="A0A6I4UMN0"/>
<keyword evidence="5" id="KW-1185">Reference proteome</keyword>
<gene>
    <name evidence="2" type="ORF">FHS52_003216</name>
    <name evidence="3" type="ORF">GRI59_15175</name>
</gene>
<dbReference type="RefSeq" id="WP_160762101.1">
    <property type="nucleotide sequence ID" value="NZ_BAAADZ010000003.1"/>
</dbReference>
<evidence type="ECO:0000313" key="5">
    <source>
        <dbReference type="Proteomes" id="UP000548685"/>
    </source>
</evidence>
<keyword evidence="3" id="KW-0808">Transferase</keyword>
<dbReference type="EMBL" id="WTYB01000006">
    <property type="protein sequence ID" value="MXP39948.1"/>
    <property type="molecule type" value="Genomic_DNA"/>
</dbReference>
<dbReference type="InterPro" id="IPR001173">
    <property type="entry name" value="Glyco_trans_2-like"/>
</dbReference>
<evidence type="ECO:0000259" key="1">
    <source>
        <dbReference type="Pfam" id="PF00535"/>
    </source>
</evidence>
<comment type="caution">
    <text evidence="3">The sequence shown here is derived from an EMBL/GenBank/DDBJ whole genome shotgun (WGS) entry which is preliminary data.</text>
</comment>
<dbReference type="Proteomes" id="UP000548685">
    <property type="component" value="Unassembled WGS sequence"/>
</dbReference>
<sequence>MISFSIIIPTYNRKHYLLECLETVFAQSYAPHEVIVVDDGSTDGTIEALQKFEDRIHVIRQANAGPGAARNRGAMGAKGEYLAFLDSDDLWFPWALASFAKLIERHQNPALVFGRFVDFRDACELTEIGCEDPSGASYPDFLSSHAEGHFCGAGMMIVERTAFQQVCGFEEDRLNAEDHDFALTLGTQKGFVQVQEPVTVGHRLVVGSEMTDLGKTLRGLARLVSKEKAGRYPGGSSRKAARRSIIARHVRSAVIGAMRSGMITDAWHLYCETFAWNLRFGRGAYLAAAPLLAAKRKMMPN</sequence>
<dbReference type="Gene3D" id="3.90.550.10">
    <property type="entry name" value="Spore Coat Polysaccharide Biosynthesis Protein SpsA, Chain A"/>
    <property type="match status" value="1"/>
</dbReference>
<dbReference type="GO" id="GO:0016740">
    <property type="term" value="F:transferase activity"/>
    <property type="evidence" value="ECO:0007669"/>
    <property type="project" value="UniProtKB-KW"/>
</dbReference>
<reference evidence="3 4" key="1">
    <citation type="submission" date="2019-12" db="EMBL/GenBank/DDBJ databases">
        <title>Genomic-based taxomic classification of the family Erythrobacteraceae.</title>
        <authorList>
            <person name="Xu L."/>
        </authorList>
    </citation>
    <scope>NUCLEOTIDE SEQUENCE [LARGE SCALE GENOMIC DNA]</scope>
    <source>
        <strain evidence="3 4">JCM 10282</strain>
    </source>
</reference>
<dbReference type="EMBL" id="JACICE010000006">
    <property type="protein sequence ID" value="MBB3777219.1"/>
    <property type="molecule type" value="Genomic_DNA"/>
</dbReference>
<proteinExistence type="predicted"/>
<dbReference type="OrthoDB" id="9813349at2"/>
<dbReference type="InterPro" id="IPR050834">
    <property type="entry name" value="Glycosyltransf_2"/>
</dbReference>
<dbReference type="Pfam" id="PF00535">
    <property type="entry name" value="Glycos_transf_2"/>
    <property type="match status" value="1"/>
</dbReference>
<evidence type="ECO:0000313" key="4">
    <source>
        <dbReference type="Proteomes" id="UP000430021"/>
    </source>
</evidence>
<feature type="domain" description="Glycosyltransferase 2-like" evidence="1">
    <location>
        <begin position="5"/>
        <end position="161"/>
    </location>
</feature>
<reference evidence="2 5" key="2">
    <citation type="submission" date="2020-08" db="EMBL/GenBank/DDBJ databases">
        <title>Genomic Encyclopedia of Type Strains, Phase IV (KMG-IV): sequencing the most valuable type-strain genomes for metagenomic binning, comparative biology and taxonomic classification.</title>
        <authorList>
            <person name="Goeker M."/>
        </authorList>
    </citation>
    <scope>NUCLEOTIDE SEQUENCE [LARGE SCALE GENOMIC DNA]</scope>
    <source>
        <strain evidence="2 5">DSM 8510</strain>
    </source>
</reference>
<dbReference type="InterPro" id="IPR029044">
    <property type="entry name" value="Nucleotide-diphossugar_trans"/>
</dbReference>
<dbReference type="CDD" id="cd00761">
    <property type="entry name" value="Glyco_tranf_GTA_type"/>
    <property type="match status" value="1"/>
</dbReference>
<organism evidence="3 4">
    <name type="scientific">Erythrobacter ramosus</name>
    <dbReference type="NCBI Taxonomy" id="35811"/>
    <lineage>
        <taxon>Bacteria</taxon>
        <taxon>Pseudomonadati</taxon>
        <taxon>Pseudomonadota</taxon>
        <taxon>Alphaproteobacteria</taxon>
        <taxon>Sphingomonadales</taxon>
        <taxon>Erythrobacteraceae</taxon>
        <taxon>Erythrobacter/Porphyrobacter group</taxon>
        <taxon>Erythrobacter</taxon>
    </lineage>
</organism>
<name>A0A6I4UMN0_9SPHN</name>
<protein>
    <submittedName>
        <fullName evidence="3">Glycosyltransferase</fullName>
    </submittedName>
</protein>
<evidence type="ECO:0000313" key="2">
    <source>
        <dbReference type="EMBL" id="MBB3777219.1"/>
    </source>
</evidence>
<dbReference type="SUPFAM" id="SSF53448">
    <property type="entry name" value="Nucleotide-diphospho-sugar transferases"/>
    <property type="match status" value="1"/>
</dbReference>
<dbReference type="PANTHER" id="PTHR43685">
    <property type="entry name" value="GLYCOSYLTRANSFERASE"/>
    <property type="match status" value="1"/>
</dbReference>
<evidence type="ECO:0000313" key="3">
    <source>
        <dbReference type="EMBL" id="MXP39948.1"/>
    </source>
</evidence>
<dbReference type="PANTHER" id="PTHR43685:SF2">
    <property type="entry name" value="GLYCOSYLTRANSFERASE 2-LIKE DOMAIN-CONTAINING PROTEIN"/>
    <property type="match status" value="1"/>
</dbReference>
<accession>A0A6I4UMN0</accession>